<feature type="region of interest" description="Disordered" evidence="1">
    <location>
        <begin position="95"/>
        <end position="115"/>
    </location>
</feature>
<dbReference type="RefSeq" id="WP_110833854.1">
    <property type="nucleotide sequence ID" value="NZ_QKLU01000008.1"/>
</dbReference>
<sequence>MGISASSGQIYDLLNGFEDAIDHELEMIGFVTQNEINGVGKILDEVFLDESKMANFKGFYDLEHKFSKIGVDRGQANKILRYYYADGRFEELIDEMNTSDSPSESRTFNLKDYDK</sequence>
<evidence type="ECO:0000256" key="1">
    <source>
        <dbReference type="SAM" id="MobiDB-lite"/>
    </source>
</evidence>
<dbReference type="EMBL" id="QKLU01000008">
    <property type="protein sequence ID" value="PYF70629.1"/>
    <property type="molecule type" value="Genomic_DNA"/>
</dbReference>
<evidence type="ECO:0000313" key="3">
    <source>
        <dbReference type="Proteomes" id="UP000248198"/>
    </source>
</evidence>
<feature type="compositionally biased region" description="Polar residues" evidence="1">
    <location>
        <begin position="96"/>
        <end position="108"/>
    </location>
</feature>
<dbReference type="OrthoDB" id="2966902at2"/>
<organism evidence="2 3">
    <name type="scientific">Pedobacter nutrimenti</name>
    <dbReference type="NCBI Taxonomy" id="1241337"/>
    <lineage>
        <taxon>Bacteria</taxon>
        <taxon>Pseudomonadati</taxon>
        <taxon>Bacteroidota</taxon>
        <taxon>Sphingobacteriia</taxon>
        <taxon>Sphingobacteriales</taxon>
        <taxon>Sphingobacteriaceae</taxon>
        <taxon>Pedobacter</taxon>
    </lineage>
</organism>
<name>A0A318UAY8_9SPHI</name>
<comment type="caution">
    <text evidence="2">The sequence shown here is derived from an EMBL/GenBank/DDBJ whole genome shotgun (WGS) entry which is preliminary data.</text>
</comment>
<reference evidence="2 3" key="1">
    <citation type="submission" date="2018-06" db="EMBL/GenBank/DDBJ databases">
        <title>Genomic Encyclopedia of Archaeal and Bacterial Type Strains, Phase II (KMG-II): from individual species to whole genera.</title>
        <authorList>
            <person name="Goeker M."/>
        </authorList>
    </citation>
    <scope>NUCLEOTIDE SEQUENCE [LARGE SCALE GENOMIC DNA]</scope>
    <source>
        <strain evidence="2 3">DSM 27372</strain>
    </source>
</reference>
<accession>A0A318UAY8</accession>
<protein>
    <submittedName>
        <fullName evidence="2">Uncharacterized protein</fullName>
    </submittedName>
</protein>
<proteinExistence type="predicted"/>
<dbReference type="AlphaFoldDB" id="A0A318UAY8"/>
<evidence type="ECO:0000313" key="2">
    <source>
        <dbReference type="EMBL" id="PYF70629.1"/>
    </source>
</evidence>
<dbReference type="Proteomes" id="UP000248198">
    <property type="component" value="Unassembled WGS sequence"/>
</dbReference>
<keyword evidence="3" id="KW-1185">Reference proteome</keyword>
<gene>
    <name evidence="2" type="ORF">B0O44_10855</name>
</gene>